<dbReference type="FunCoup" id="A0A0L0HRY4">
    <property type="interactions" value="280"/>
</dbReference>
<dbReference type="Pfam" id="PF21936">
    <property type="entry name" value="Pcf11_C"/>
    <property type="match status" value="1"/>
</dbReference>
<organism evidence="3 4">
    <name type="scientific">Spizellomyces punctatus (strain DAOM BR117)</name>
    <dbReference type="NCBI Taxonomy" id="645134"/>
    <lineage>
        <taxon>Eukaryota</taxon>
        <taxon>Fungi</taxon>
        <taxon>Fungi incertae sedis</taxon>
        <taxon>Chytridiomycota</taxon>
        <taxon>Chytridiomycota incertae sedis</taxon>
        <taxon>Chytridiomycetes</taxon>
        <taxon>Spizellomycetales</taxon>
        <taxon>Spizellomycetaceae</taxon>
        <taxon>Spizellomyces</taxon>
    </lineage>
</organism>
<dbReference type="CDD" id="cd16982">
    <property type="entry name" value="CID_Pcf11"/>
    <property type="match status" value="1"/>
</dbReference>
<dbReference type="GO" id="GO:0003729">
    <property type="term" value="F:mRNA binding"/>
    <property type="evidence" value="ECO:0007669"/>
    <property type="project" value="InterPro"/>
</dbReference>
<dbReference type="InterPro" id="IPR054127">
    <property type="entry name" value="Pcf11_C"/>
</dbReference>
<feature type="region of interest" description="Disordered" evidence="1">
    <location>
        <begin position="654"/>
        <end position="677"/>
    </location>
</feature>
<dbReference type="InParanoid" id="A0A0L0HRY4"/>
<dbReference type="InterPro" id="IPR008942">
    <property type="entry name" value="ENTH_VHS"/>
</dbReference>
<evidence type="ECO:0000256" key="1">
    <source>
        <dbReference type="SAM" id="MobiDB-lite"/>
    </source>
</evidence>
<dbReference type="Gene3D" id="1.25.40.90">
    <property type="match status" value="1"/>
</dbReference>
<feature type="region of interest" description="Disordered" evidence="1">
    <location>
        <begin position="161"/>
        <end position="262"/>
    </location>
</feature>
<protein>
    <recommendedName>
        <fullName evidence="2">CID domain-containing protein</fullName>
    </recommendedName>
</protein>
<dbReference type="SMART" id="SM00582">
    <property type="entry name" value="RPR"/>
    <property type="match status" value="1"/>
</dbReference>
<dbReference type="Proteomes" id="UP000053201">
    <property type="component" value="Unassembled WGS sequence"/>
</dbReference>
<sequence length="762" mass="82056">MTHANAAELEAIRLEYRASLADLTFNSKPIITNLTIIAQENTPAAPAIVQAIEDQMRNAQPKQKLPVLYLMDSIIKNVGGIYINLFARNIVRIFVSAYEMVDADDKQRFFKVLSTWKSQPTGPIFSNNIMAGIESAMRKAAGQPRRRPSLGQIHVNPNFVARGQSFSPQSTTASPNVLTMPTNQPNSQDRSATRRYGANTPYDRPQGGRGRPESGPQRRGNRAEGRLDTRRHPSPIQDARLSDKGSYAQGPSTLAFGNGRSSGLSPAIPSVTTATPISQPSMALDVVSLQQQIQSLLAQKEALAILNPLDTSNAGHIQVLTQLLGAMQNTALDAASIQQIAQMLQQYALASVPAVPLPQPVAPPAQLPPILSTILPSQPLPLPNASMGFGMSAAPFLQRKYSTPGSGLVTPHAVAGNLSGGVQGLLANASALDGLLDTLKWASGSSKTGTMIGNLPFGSGIAVPSAVAQDDGAVIGGGEHGGGRVRTVKDLPIIRLVNEDINKTYPNAVELLYEALDLQCRQCGTRYMRNDTGRGKMDAHLDWHFRQNRRAKEKAKKAISRDWFVSEEDWIKEQEVDIKDRKAPTLFFENDKTVEEAVEEVSNIPAEGETNPRCTVCQEPLEKFYDEEMDDWMLRASVRVDGKLYHQACYQDAQKDGIPSTNGTQVISPSTGKRKREDQEETLAREGKSNSPPQIIAIPTPPHLMAASQPLIPIGSVALGEGLTGLVSGVSAASLLSSLGAGSMVGNANVSEDVVKRLKLSG</sequence>
<dbReference type="STRING" id="645134.A0A0L0HRY4"/>
<dbReference type="InterPro" id="IPR006569">
    <property type="entry name" value="CID_dom"/>
</dbReference>
<dbReference type="OMA" id="ARSDFAN"/>
<dbReference type="GO" id="GO:0000993">
    <property type="term" value="F:RNA polymerase II complex binding"/>
    <property type="evidence" value="ECO:0007669"/>
    <property type="project" value="InterPro"/>
</dbReference>
<dbReference type="GO" id="GO:0005849">
    <property type="term" value="C:mRNA cleavage factor complex"/>
    <property type="evidence" value="ECO:0007669"/>
    <property type="project" value="TreeGrafter"/>
</dbReference>
<name>A0A0L0HRY4_SPIPD</name>
<dbReference type="GeneID" id="27685208"/>
<evidence type="ECO:0000313" key="4">
    <source>
        <dbReference type="Proteomes" id="UP000053201"/>
    </source>
</evidence>
<dbReference type="SUPFAM" id="SSF48464">
    <property type="entry name" value="ENTH/VHS domain"/>
    <property type="match status" value="1"/>
</dbReference>
<dbReference type="GO" id="GO:0005737">
    <property type="term" value="C:cytoplasm"/>
    <property type="evidence" value="ECO:0007669"/>
    <property type="project" value="TreeGrafter"/>
</dbReference>
<dbReference type="FunFam" id="1.25.40.90:FF:000016">
    <property type="entry name" value="mRNA cleavage factor complex component Pcf11"/>
    <property type="match status" value="1"/>
</dbReference>
<dbReference type="AlphaFoldDB" id="A0A0L0HRY4"/>
<dbReference type="RefSeq" id="XP_016612155.1">
    <property type="nucleotide sequence ID" value="XM_016749870.1"/>
</dbReference>
<evidence type="ECO:0000313" key="3">
    <source>
        <dbReference type="EMBL" id="KND04116.1"/>
    </source>
</evidence>
<dbReference type="PANTHER" id="PTHR15921:SF3">
    <property type="entry name" value="PRE-MRNA CLEAVAGE COMPLEX 2 PROTEIN PCF11"/>
    <property type="match status" value="1"/>
</dbReference>
<reference evidence="3 4" key="1">
    <citation type="submission" date="2009-08" db="EMBL/GenBank/DDBJ databases">
        <title>The Genome Sequence of Spizellomyces punctatus strain DAOM BR117.</title>
        <authorList>
            <consortium name="The Broad Institute Genome Sequencing Platform"/>
            <person name="Russ C."/>
            <person name="Cuomo C."/>
            <person name="Shea T."/>
            <person name="Young S.K."/>
            <person name="Zeng Q."/>
            <person name="Koehrsen M."/>
            <person name="Haas B."/>
            <person name="Borodovsky M."/>
            <person name="Guigo R."/>
            <person name="Alvarado L."/>
            <person name="Berlin A."/>
            <person name="Bochicchio J."/>
            <person name="Borenstein D."/>
            <person name="Chapman S."/>
            <person name="Chen Z."/>
            <person name="Engels R."/>
            <person name="Freedman E."/>
            <person name="Gellesch M."/>
            <person name="Goldberg J."/>
            <person name="Griggs A."/>
            <person name="Gujja S."/>
            <person name="Heiman D."/>
            <person name="Hepburn T."/>
            <person name="Howarth C."/>
            <person name="Jen D."/>
            <person name="Larson L."/>
            <person name="Lewis B."/>
            <person name="Mehta T."/>
            <person name="Park D."/>
            <person name="Pearson M."/>
            <person name="Roberts A."/>
            <person name="Saif S."/>
            <person name="Shenoy N."/>
            <person name="Sisk P."/>
            <person name="Stolte C."/>
            <person name="Sykes S."/>
            <person name="Thomson T."/>
            <person name="Walk T."/>
            <person name="White J."/>
            <person name="Yandava C."/>
            <person name="Burger G."/>
            <person name="Gray M.W."/>
            <person name="Holland P.W.H."/>
            <person name="King N."/>
            <person name="Lang F.B.F."/>
            <person name="Roger A.J."/>
            <person name="Ruiz-Trillo I."/>
            <person name="Lander E."/>
            <person name="Nusbaum C."/>
        </authorList>
    </citation>
    <scope>NUCLEOTIDE SEQUENCE [LARGE SCALE GENOMIC DNA]</scope>
    <source>
        <strain evidence="3 4">DAOM BR117</strain>
    </source>
</reference>
<keyword evidence="4" id="KW-1185">Reference proteome</keyword>
<dbReference type="OrthoDB" id="2129491at2759"/>
<dbReference type="Pfam" id="PF04818">
    <property type="entry name" value="CID"/>
    <property type="match status" value="1"/>
</dbReference>
<dbReference type="EMBL" id="KQ257451">
    <property type="protein sequence ID" value="KND04116.1"/>
    <property type="molecule type" value="Genomic_DNA"/>
</dbReference>
<feature type="compositionally biased region" description="Basic and acidic residues" evidence="1">
    <location>
        <begin position="221"/>
        <end position="231"/>
    </location>
</feature>
<dbReference type="InterPro" id="IPR045154">
    <property type="entry name" value="PCF11-like"/>
</dbReference>
<dbReference type="VEuPathDB" id="FungiDB:SPPG_01555"/>
<dbReference type="PANTHER" id="PTHR15921">
    <property type="entry name" value="PRE-MRNA CLEAVAGE COMPLEX II"/>
    <property type="match status" value="1"/>
</dbReference>
<dbReference type="GO" id="GO:0031124">
    <property type="term" value="P:mRNA 3'-end processing"/>
    <property type="evidence" value="ECO:0007669"/>
    <property type="project" value="InterPro"/>
</dbReference>
<accession>A0A0L0HRY4</accession>
<feature type="compositionally biased region" description="Polar residues" evidence="1">
    <location>
        <begin position="659"/>
        <end position="671"/>
    </location>
</feature>
<gene>
    <name evidence="3" type="ORF">SPPG_01555</name>
</gene>
<feature type="compositionally biased region" description="Polar residues" evidence="1">
    <location>
        <begin position="164"/>
        <end position="190"/>
    </location>
</feature>
<proteinExistence type="predicted"/>
<dbReference type="eggNOG" id="KOG2071">
    <property type="taxonomic scope" value="Eukaryota"/>
</dbReference>
<evidence type="ECO:0000259" key="2">
    <source>
        <dbReference type="PROSITE" id="PS51391"/>
    </source>
</evidence>
<feature type="domain" description="CID" evidence="2">
    <location>
        <begin position="8"/>
        <end position="141"/>
    </location>
</feature>
<dbReference type="GO" id="GO:0006369">
    <property type="term" value="P:termination of RNA polymerase II transcription"/>
    <property type="evidence" value="ECO:0007669"/>
    <property type="project" value="InterPro"/>
</dbReference>
<dbReference type="PROSITE" id="PS51391">
    <property type="entry name" value="CID"/>
    <property type="match status" value="1"/>
</dbReference>
<dbReference type="InterPro" id="IPR047415">
    <property type="entry name" value="Pcf11_CID"/>
</dbReference>